<evidence type="ECO:0000256" key="7">
    <source>
        <dbReference type="ARBA" id="ARBA00022989"/>
    </source>
</evidence>
<keyword evidence="7" id="KW-1133">Transmembrane helix</keyword>
<dbReference type="InterPro" id="IPR032675">
    <property type="entry name" value="LRR_dom_sf"/>
</dbReference>
<evidence type="ECO:0000256" key="2">
    <source>
        <dbReference type="ARBA" id="ARBA00009634"/>
    </source>
</evidence>
<dbReference type="SUPFAM" id="SSF52200">
    <property type="entry name" value="Toll/Interleukin receptor TIR domain"/>
    <property type="match status" value="1"/>
</dbReference>
<keyword evidence="8" id="KW-0472">Membrane</keyword>
<dbReference type="InterPro" id="IPR001611">
    <property type="entry name" value="Leu-rich_rpt"/>
</dbReference>
<keyword evidence="5" id="KW-0732">Signal</keyword>
<protein>
    <submittedName>
        <fullName evidence="11">Uncharacterized protein</fullName>
    </submittedName>
</protein>
<dbReference type="SUPFAM" id="SSF52058">
    <property type="entry name" value="L domain-like"/>
    <property type="match status" value="2"/>
</dbReference>
<evidence type="ECO:0000313" key="12">
    <source>
        <dbReference type="Proteomes" id="UP000749559"/>
    </source>
</evidence>
<sequence>MNNQLKDSWNIFEHIHLMPSLIHLDLSANNMTSLGPIPRVLADTPAVLACVNISYNRITSIPENQFYLSTSLKSIDLSANRMKTINQPKFRNKPEYFVKYIDGDNENISASNITLPEPNPLVLEHSPYLQDRVNISYDRLTSIPESQFSQSEKWQVLDQSVNKIKTVNRQMLRIKPKDLVEYIVGKQNPFVCDCLMRWARNLMNESRCTVPILNEWTEKRMGDVPARLYLCQTKMKCPEKCECFADKVKEPYDWIHIKCSNKGLEYVPFGIPSTTNVLDVSLNIIEQLDSATFHNASFPVLQILDLTSCQIRALIGNDIFNGFDQLTILNLNNNYIVQLNGEPFKTLFWLNELHIANNSIKTIQDKVFSPLKLLSFLDLEGNQLQSVNLTIFEPLGLMLINGKPLSWISISVNGVGPINAREHWESKWSILLSNNPWDCCRGLPLKKWLNAHQSIIPNLVDIHCMRGNLTELVPLFEMSDSNLTCIPEPPIPFQQTSYFQAIIGVLVVVSFCLSGLLIFRRFKSHIKLKLFVLFGWRFDKIDDSNKQYDALLSYSGLNGEWMRDELLIQLEEAGYKLCLHERDFRAGEPIMDNINNAIDNSKRTIIVLSNEFLESGYAIYEFIRSHDDRARGERDPVILVLYDSLDNLDEDALAKHPTLNTYISTRTYLVRNNKYFWESIILAMPRRQRQRIPDNNDDDGLMLQHFN</sequence>
<evidence type="ECO:0000256" key="10">
    <source>
        <dbReference type="ARBA" id="ARBA00023180"/>
    </source>
</evidence>
<dbReference type="Gene3D" id="3.40.50.10140">
    <property type="entry name" value="Toll/interleukin-1 receptor homology (TIR) domain"/>
    <property type="match status" value="1"/>
</dbReference>
<comment type="similarity">
    <text evidence="2">Belongs to the Toll-like receptor family.</text>
</comment>
<evidence type="ECO:0000256" key="6">
    <source>
        <dbReference type="ARBA" id="ARBA00022737"/>
    </source>
</evidence>
<keyword evidence="6" id="KW-0677">Repeat</keyword>
<evidence type="ECO:0000256" key="4">
    <source>
        <dbReference type="ARBA" id="ARBA00022692"/>
    </source>
</evidence>
<dbReference type="SMART" id="SM00255">
    <property type="entry name" value="TIR"/>
    <property type="match status" value="1"/>
</dbReference>
<evidence type="ECO:0000256" key="1">
    <source>
        <dbReference type="ARBA" id="ARBA00004167"/>
    </source>
</evidence>
<dbReference type="AlphaFoldDB" id="A0A8J1XJ44"/>
<dbReference type="PROSITE" id="PS51450">
    <property type="entry name" value="LRR"/>
    <property type="match status" value="2"/>
</dbReference>
<dbReference type="Gene3D" id="3.80.10.10">
    <property type="entry name" value="Ribonuclease Inhibitor"/>
    <property type="match status" value="3"/>
</dbReference>
<dbReference type="InterPro" id="IPR026906">
    <property type="entry name" value="LRR_5"/>
</dbReference>
<dbReference type="InterPro" id="IPR003591">
    <property type="entry name" value="Leu-rich_rpt_typical-subtyp"/>
</dbReference>
<keyword evidence="4" id="KW-0812">Transmembrane</keyword>
<dbReference type="PANTHER" id="PTHR24365">
    <property type="entry name" value="TOLL-LIKE RECEPTOR"/>
    <property type="match status" value="1"/>
</dbReference>
<accession>A0A8J1XJ44</accession>
<dbReference type="InterPro" id="IPR035897">
    <property type="entry name" value="Toll_tir_struct_dom_sf"/>
</dbReference>
<dbReference type="OrthoDB" id="2015831at2759"/>
<keyword evidence="3" id="KW-0433">Leucine-rich repeat</keyword>
<dbReference type="Proteomes" id="UP000749559">
    <property type="component" value="Unassembled WGS sequence"/>
</dbReference>
<keyword evidence="10" id="KW-0325">Glycoprotein</keyword>
<evidence type="ECO:0000256" key="9">
    <source>
        <dbReference type="ARBA" id="ARBA00023170"/>
    </source>
</evidence>
<organism evidence="11 12">
    <name type="scientific">Owenia fusiformis</name>
    <name type="common">Polychaete worm</name>
    <dbReference type="NCBI Taxonomy" id="6347"/>
    <lineage>
        <taxon>Eukaryota</taxon>
        <taxon>Metazoa</taxon>
        <taxon>Spiralia</taxon>
        <taxon>Lophotrochozoa</taxon>
        <taxon>Annelida</taxon>
        <taxon>Polychaeta</taxon>
        <taxon>Sedentaria</taxon>
        <taxon>Canalipalpata</taxon>
        <taxon>Sabellida</taxon>
        <taxon>Oweniida</taxon>
        <taxon>Oweniidae</taxon>
        <taxon>Owenia</taxon>
    </lineage>
</organism>
<evidence type="ECO:0000256" key="3">
    <source>
        <dbReference type="ARBA" id="ARBA00022614"/>
    </source>
</evidence>
<dbReference type="PRINTS" id="PR01537">
    <property type="entry name" value="INTRLKN1R1F"/>
</dbReference>
<evidence type="ECO:0000256" key="5">
    <source>
        <dbReference type="ARBA" id="ARBA00022729"/>
    </source>
</evidence>
<dbReference type="PROSITE" id="PS50104">
    <property type="entry name" value="TIR"/>
    <property type="match status" value="1"/>
</dbReference>
<gene>
    <name evidence="11" type="ORF">OFUS_LOCUS3998</name>
</gene>
<proteinExistence type="inferred from homology"/>
<dbReference type="GO" id="GO:0038023">
    <property type="term" value="F:signaling receptor activity"/>
    <property type="evidence" value="ECO:0007669"/>
    <property type="project" value="TreeGrafter"/>
</dbReference>
<dbReference type="Pfam" id="PF13855">
    <property type="entry name" value="LRR_8"/>
    <property type="match status" value="1"/>
</dbReference>
<evidence type="ECO:0000256" key="8">
    <source>
        <dbReference type="ARBA" id="ARBA00023136"/>
    </source>
</evidence>
<dbReference type="PANTHER" id="PTHR24365:SF541">
    <property type="entry name" value="PROTEIN TOLL-RELATED"/>
    <property type="match status" value="1"/>
</dbReference>
<dbReference type="GO" id="GO:0007165">
    <property type="term" value="P:signal transduction"/>
    <property type="evidence" value="ECO:0007669"/>
    <property type="project" value="InterPro"/>
</dbReference>
<evidence type="ECO:0000313" key="11">
    <source>
        <dbReference type="EMBL" id="CAH1776868.1"/>
    </source>
</evidence>
<comment type="subcellular location">
    <subcellularLocation>
        <location evidence="1">Membrane</location>
        <topology evidence="1">Single-pass membrane protein</topology>
    </subcellularLocation>
</comment>
<name>A0A8J1XJ44_OWEFU</name>
<dbReference type="GO" id="GO:0005886">
    <property type="term" value="C:plasma membrane"/>
    <property type="evidence" value="ECO:0007669"/>
    <property type="project" value="TreeGrafter"/>
</dbReference>
<dbReference type="SMART" id="SM00369">
    <property type="entry name" value="LRR_TYP"/>
    <property type="match status" value="5"/>
</dbReference>
<dbReference type="Pfam" id="PF13676">
    <property type="entry name" value="TIR_2"/>
    <property type="match status" value="1"/>
</dbReference>
<keyword evidence="9" id="KW-0675">Receptor</keyword>
<dbReference type="EMBL" id="CAIIXF020000002">
    <property type="protein sequence ID" value="CAH1776868.1"/>
    <property type="molecule type" value="Genomic_DNA"/>
</dbReference>
<keyword evidence="12" id="KW-1185">Reference proteome</keyword>
<comment type="caution">
    <text evidence="11">The sequence shown here is derived from an EMBL/GenBank/DDBJ whole genome shotgun (WGS) entry which is preliminary data.</text>
</comment>
<dbReference type="InterPro" id="IPR000157">
    <property type="entry name" value="TIR_dom"/>
</dbReference>
<reference evidence="11" key="1">
    <citation type="submission" date="2022-03" db="EMBL/GenBank/DDBJ databases">
        <authorList>
            <person name="Martin C."/>
        </authorList>
    </citation>
    <scope>NUCLEOTIDE SEQUENCE</scope>
</reference>
<dbReference type="Pfam" id="PF13306">
    <property type="entry name" value="LRR_5"/>
    <property type="match status" value="1"/>
</dbReference>